<dbReference type="RefSeq" id="WP_113984011.1">
    <property type="nucleotide sequence ID" value="NZ_QMEY01000015.1"/>
</dbReference>
<dbReference type="PANTHER" id="PTHR43559">
    <property type="entry name" value="HYDROLASE YCAC-RELATED"/>
    <property type="match status" value="1"/>
</dbReference>
<dbReference type="InterPro" id="IPR000868">
    <property type="entry name" value="Isochorismatase-like_dom"/>
</dbReference>
<accession>A0A366LT65</accession>
<proteinExistence type="predicted"/>
<comment type="caution">
    <text evidence="2">The sequence shown here is derived from an EMBL/GenBank/DDBJ whole genome shotgun (WGS) entry which is preliminary data.</text>
</comment>
<protein>
    <submittedName>
        <fullName evidence="2">Isochorismatase</fullName>
    </submittedName>
</protein>
<gene>
    <name evidence="2" type="ORF">DP939_29090</name>
</gene>
<evidence type="ECO:0000259" key="1">
    <source>
        <dbReference type="Pfam" id="PF00857"/>
    </source>
</evidence>
<dbReference type="Pfam" id="PF00857">
    <property type="entry name" value="Isochorismatase"/>
    <property type="match status" value="1"/>
</dbReference>
<organism evidence="2 3">
    <name type="scientific">Spongiactinospora rosea</name>
    <dbReference type="NCBI Taxonomy" id="2248750"/>
    <lineage>
        <taxon>Bacteria</taxon>
        <taxon>Bacillati</taxon>
        <taxon>Actinomycetota</taxon>
        <taxon>Actinomycetes</taxon>
        <taxon>Streptosporangiales</taxon>
        <taxon>Streptosporangiaceae</taxon>
        <taxon>Spongiactinospora</taxon>
    </lineage>
</organism>
<feature type="domain" description="Isochorismatase-like" evidence="1">
    <location>
        <begin position="12"/>
        <end position="162"/>
    </location>
</feature>
<sequence length="212" mass="22504">MARNPLSADNAAIVLIDHQVGMANLLRSHTLEEHLNNTVALAKVAKIFGAPFVVTAGPSDGLGGQLYPELAQVVGDHPVVERIPPMYDGFGDPGFTAAIEATGRQKLIMAGVQTDVCLSFTALTALDRGYEVYLVGDASAAGTKETHELAMQRLIQAGAIPVGWLAVGSEFQRGWTEDSKTAKAFAEVIYDHAPAWKQQGVLTAGVREHAAK</sequence>
<keyword evidence="3" id="KW-1185">Reference proteome</keyword>
<dbReference type="Proteomes" id="UP000253303">
    <property type="component" value="Unassembled WGS sequence"/>
</dbReference>
<name>A0A366LT65_9ACTN</name>
<dbReference type="InterPro" id="IPR053152">
    <property type="entry name" value="Hydrolase_YcaC-like"/>
</dbReference>
<dbReference type="PANTHER" id="PTHR43559:SF1">
    <property type="entry name" value="HYDROLASE"/>
    <property type="match status" value="1"/>
</dbReference>
<dbReference type="Gene3D" id="3.40.50.850">
    <property type="entry name" value="Isochorismatase-like"/>
    <property type="match status" value="1"/>
</dbReference>
<dbReference type="OrthoDB" id="9789777at2"/>
<dbReference type="EMBL" id="QMEY01000015">
    <property type="protein sequence ID" value="RBQ16733.1"/>
    <property type="molecule type" value="Genomic_DNA"/>
</dbReference>
<dbReference type="InterPro" id="IPR036380">
    <property type="entry name" value="Isochorismatase-like_sf"/>
</dbReference>
<reference evidence="2 3" key="1">
    <citation type="submission" date="2018-06" db="EMBL/GenBank/DDBJ databases">
        <title>Sphaerisporangium craniellae sp. nov., isolated from a marine sponge in the South China Sea.</title>
        <authorList>
            <person name="Li L."/>
        </authorList>
    </citation>
    <scope>NUCLEOTIDE SEQUENCE [LARGE SCALE GENOMIC DNA]</scope>
    <source>
        <strain evidence="2 3">LHW63015</strain>
    </source>
</reference>
<dbReference type="AlphaFoldDB" id="A0A366LT65"/>
<dbReference type="SUPFAM" id="SSF52499">
    <property type="entry name" value="Isochorismatase-like hydrolases"/>
    <property type="match status" value="1"/>
</dbReference>
<evidence type="ECO:0000313" key="2">
    <source>
        <dbReference type="EMBL" id="RBQ16733.1"/>
    </source>
</evidence>
<evidence type="ECO:0000313" key="3">
    <source>
        <dbReference type="Proteomes" id="UP000253303"/>
    </source>
</evidence>